<organism evidence="7 8">
    <name type="scientific">Crotalaria pallida</name>
    <name type="common">Smooth rattlebox</name>
    <name type="synonym">Crotalaria striata</name>
    <dbReference type="NCBI Taxonomy" id="3830"/>
    <lineage>
        <taxon>Eukaryota</taxon>
        <taxon>Viridiplantae</taxon>
        <taxon>Streptophyta</taxon>
        <taxon>Embryophyta</taxon>
        <taxon>Tracheophyta</taxon>
        <taxon>Spermatophyta</taxon>
        <taxon>Magnoliopsida</taxon>
        <taxon>eudicotyledons</taxon>
        <taxon>Gunneridae</taxon>
        <taxon>Pentapetalae</taxon>
        <taxon>rosids</taxon>
        <taxon>fabids</taxon>
        <taxon>Fabales</taxon>
        <taxon>Fabaceae</taxon>
        <taxon>Papilionoideae</taxon>
        <taxon>50 kb inversion clade</taxon>
        <taxon>genistoids sensu lato</taxon>
        <taxon>core genistoids</taxon>
        <taxon>Crotalarieae</taxon>
        <taxon>Crotalaria</taxon>
    </lineage>
</organism>
<dbReference type="GO" id="GO:0006364">
    <property type="term" value="P:rRNA processing"/>
    <property type="evidence" value="ECO:0007669"/>
    <property type="project" value="UniProtKB-KW"/>
</dbReference>
<comment type="caution">
    <text evidence="7">The sequence shown here is derived from an EMBL/GenBank/DDBJ whole genome shotgun (WGS) entry which is preliminary data.</text>
</comment>
<dbReference type="PANTHER" id="PTHR12595:SF0">
    <property type="entry name" value="ADENYLATE KINASE ISOENZYME 6"/>
    <property type="match status" value="1"/>
</dbReference>
<dbReference type="InterPro" id="IPR027417">
    <property type="entry name" value="P-loop_NTPase"/>
</dbReference>
<keyword evidence="6" id="KW-0067">ATP-binding</keyword>
<dbReference type="GO" id="GO:0005634">
    <property type="term" value="C:nucleus"/>
    <property type="evidence" value="ECO:0007669"/>
    <property type="project" value="TreeGrafter"/>
</dbReference>
<keyword evidence="3" id="KW-0808">Transferase</keyword>
<dbReference type="Pfam" id="PF13238">
    <property type="entry name" value="AAA_18"/>
    <property type="match status" value="1"/>
</dbReference>
<dbReference type="Gene3D" id="3.40.50.300">
    <property type="entry name" value="P-loop containing nucleotide triphosphate hydrolases"/>
    <property type="match status" value="1"/>
</dbReference>
<dbReference type="AlphaFoldDB" id="A0AAN9IEP2"/>
<keyword evidence="5" id="KW-0418">Kinase</keyword>
<dbReference type="PANTHER" id="PTHR12595">
    <property type="entry name" value="POS9-ACTIVATING FACTOR FAP7-RELATED"/>
    <property type="match status" value="1"/>
</dbReference>
<protein>
    <submittedName>
        <fullName evidence="7">Uncharacterized protein</fullName>
    </submittedName>
</protein>
<evidence type="ECO:0000256" key="6">
    <source>
        <dbReference type="ARBA" id="ARBA00022840"/>
    </source>
</evidence>
<dbReference type="Proteomes" id="UP001372338">
    <property type="component" value="Unassembled WGS sequence"/>
</dbReference>
<evidence type="ECO:0000256" key="4">
    <source>
        <dbReference type="ARBA" id="ARBA00022741"/>
    </source>
</evidence>
<dbReference type="GO" id="GO:0016887">
    <property type="term" value="F:ATP hydrolysis activity"/>
    <property type="evidence" value="ECO:0007669"/>
    <property type="project" value="InterPro"/>
</dbReference>
<gene>
    <name evidence="7" type="ORF">RIF29_22752</name>
</gene>
<dbReference type="GO" id="GO:0005737">
    <property type="term" value="C:cytoplasm"/>
    <property type="evidence" value="ECO:0007669"/>
    <property type="project" value="TreeGrafter"/>
</dbReference>
<evidence type="ECO:0000256" key="2">
    <source>
        <dbReference type="ARBA" id="ARBA00022552"/>
    </source>
</evidence>
<accession>A0AAN9IEP2</accession>
<proteinExistence type="predicted"/>
<evidence type="ECO:0000313" key="7">
    <source>
        <dbReference type="EMBL" id="KAK7269936.1"/>
    </source>
</evidence>
<keyword evidence="8" id="KW-1185">Reference proteome</keyword>
<evidence type="ECO:0000313" key="8">
    <source>
        <dbReference type="Proteomes" id="UP001372338"/>
    </source>
</evidence>
<name>A0AAN9IEP2_CROPI</name>
<keyword evidence="4" id="KW-0547">Nucleotide-binding</keyword>
<keyword evidence="2" id="KW-0698">rRNA processing</keyword>
<reference evidence="7 8" key="1">
    <citation type="submission" date="2024-01" db="EMBL/GenBank/DDBJ databases">
        <title>The genomes of 5 underutilized Papilionoideae crops provide insights into root nodulation and disease resistanc.</title>
        <authorList>
            <person name="Yuan L."/>
        </authorList>
    </citation>
    <scope>NUCLEOTIDE SEQUENCE [LARGE SCALE GENOMIC DNA]</scope>
    <source>
        <strain evidence="7">ZHUSHIDOU_FW_LH</strain>
        <tissue evidence="7">Leaf</tissue>
    </source>
</reference>
<dbReference type="GO" id="GO:0004017">
    <property type="term" value="F:AMP kinase activity"/>
    <property type="evidence" value="ECO:0007669"/>
    <property type="project" value="InterPro"/>
</dbReference>
<evidence type="ECO:0000256" key="3">
    <source>
        <dbReference type="ARBA" id="ARBA00022679"/>
    </source>
</evidence>
<evidence type="ECO:0000256" key="1">
    <source>
        <dbReference type="ARBA" id="ARBA00022517"/>
    </source>
</evidence>
<dbReference type="GO" id="GO:0005524">
    <property type="term" value="F:ATP binding"/>
    <property type="evidence" value="ECO:0007669"/>
    <property type="project" value="UniProtKB-KW"/>
</dbReference>
<keyword evidence="1" id="KW-0690">Ribosome biogenesis</keyword>
<dbReference type="InterPro" id="IPR020618">
    <property type="entry name" value="Adenyl_kinase_AK6"/>
</dbReference>
<dbReference type="SUPFAM" id="SSF52540">
    <property type="entry name" value="P-loop containing nucleoside triphosphate hydrolases"/>
    <property type="match status" value="1"/>
</dbReference>
<sequence>MYSESKSPDEIIQSSHKKNTWARMSWALYSSPTLGPIITHSITCSPPSPATRTPSPSSVRRCKPAAAYHSCLAPRPSLEPPQALVSAFSDRSKVLVMAQGSSCKRKKPNVLVTGTPGTGRTTLSTALAEATQLRHINTEDLVKEKNLHDGWDDELDCFILNEDLVCDELEDVMEEGGNIVDYHGSSKHGTGAAEHDTDAADRTNGTVYFVISTTRTQKRRLSEFEFKTRCFENGELLVIEGDATAMLPTLTVEQGQ</sequence>
<dbReference type="EMBL" id="JAYWIO010000004">
    <property type="protein sequence ID" value="KAK7269936.1"/>
    <property type="molecule type" value="Genomic_DNA"/>
</dbReference>
<evidence type="ECO:0000256" key="5">
    <source>
        <dbReference type="ARBA" id="ARBA00022777"/>
    </source>
</evidence>